<evidence type="ECO:0000313" key="7">
    <source>
        <dbReference type="EMBL" id="EFC05127.1"/>
    </source>
</evidence>
<keyword evidence="2" id="KW-0889">Transcription antitermination</keyword>
<keyword evidence="5" id="KW-0804">Transcription</keyword>
<accession>D2MQ58</accession>
<dbReference type="EMBL" id="ADFR01000016">
    <property type="protein sequence ID" value="EFC05127.1"/>
    <property type="molecule type" value="Genomic_DNA"/>
</dbReference>
<dbReference type="Proteomes" id="UP000005017">
    <property type="component" value="Unassembled WGS sequence"/>
</dbReference>
<dbReference type="PANTHER" id="PTHR11078">
    <property type="entry name" value="N UTILIZATION SUBSTANCE PROTEIN B-RELATED"/>
    <property type="match status" value="1"/>
</dbReference>
<dbReference type="Gene3D" id="1.10.940.10">
    <property type="entry name" value="NusB-like"/>
    <property type="match status" value="1"/>
</dbReference>
<dbReference type="eggNOG" id="COG0781">
    <property type="taxonomic scope" value="Bacteria"/>
</dbReference>
<feature type="domain" description="NusB/RsmB/TIM44" evidence="6">
    <location>
        <begin position="6"/>
        <end position="122"/>
    </location>
</feature>
<dbReference type="STRING" id="679192.HMPREF9013_0405"/>
<name>D2MQ58_9FIRM</name>
<dbReference type="RefSeq" id="WP_006627521.1">
    <property type="nucleotide sequence ID" value="NZ_ADFR01000016.1"/>
</dbReference>
<dbReference type="GO" id="GO:0005829">
    <property type="term" value="C:cytosol"/>
    <property type="evidence" value="ECO:0007669"/>
    <property type="project" value="TreeGrafter"/>
</dbReference>
<dbReference type="InterPro" id="IPR035926">
    <property type="entry name" value="NusB-like_sf"/>
</dbReference>
<evidence type="ECO:0000256" key="4">
    <source>
        <dbReference type="ARBA" id="ARBA00023015"/>
    </source>
</evidence>
<keyword evidence="3" id="KW-0694">RNA-binding</keyword>
<dbReference type="OrthoDB" id="9811381at2"/>
<dbReference type="SUPFAM" id="SSF48013">
    <property type="entry name" value="NusB-like"/>
    <property type="match status" value="1"/>
</dbReference>
<proteinExistence type="inferred from homology"/>
<evidence type="ECO:0000256" key="1">
    <source>
        <dbReference type="ARBA" id="ARBA00005952"/>
    </source>
</evidence>
<comment type="caution">
    <text evidence="7">The sequence shown here is derived from an EMBL/GenBank/DDBJ whole genome shotgun (WGS) entry which is preliminary data.</text>
</comment>
<evidence type="ECO:0000313" key="8">
    <source>
        <dbReference type="Proteomes" id="UP000005017"/>
    </source>
</evidence>
<keyword evidence="4" id="KW-0805">Transcription regulation</keyword>
<dbReference type="NCBIfam" id="TIGR01951">
    <property type="entry name" value="nusB"/>
    <property type="match status" value="1"/>
</dbReference>
<dbReference type="InterPro" id="IPR006027">
    <property type="entry name" value="NusB_RsmB_TIM44"/>
</dbReference>
<comment type="similarity">
    <text evidence="1">Belongs to the NusB family.</text>
</comment>
<dbReference type="InterPro" id="IPR011605">
    <property type="entry name" value="NusB_fam"/>
</dbReference>
<evidence type="ECO:0000256" key="3">
    <source>
        <dbReference type="ARBA" id="ARBA00022884"/>
    </source>
</evidence>
<dbReference type="GO" id="GO:0006353">
    <property type="term" value="P:DNA-templated transcription termination"/>
    <property type="evidence" value="ECO:0007669"/>
    <property type="project" value="InterPro"/>
</dbReference>
<keyword evidence="8" id="KW-1185">Reference proteome</keyword>
<organism evidence="7 8">
    <name type="scientific">Bulleidia extructa W1219</name>
    <dbReference type="NCBI Taxonomy" id="679192"/>
    <lineage>
        <taxon>Bacteria</taxon>
        <taxon>Bacillati</taxon>
        <taxon>Bacillota</taxon>
        <taxon>Erysipelotrichia</taxon>
        <taxon>Erysipelotrichales</taxon>
        <taxon>Erysipelotrichaceae</taxon>
        <taxon>Bulleidia</taxon>
    </lineage>
</organism>
<dbReference type="GO" id="GO:0031564">
    <property type="term" value="P:transcription antitermination"/>
    <property type="evidence" value="ECO:0007669"/>
    <property type="project" value="UniProtKB-KW"/>
</dbReference>
<dbReference type="PANTHER" id="PTHR11078:SF3">
    <property type="entry name" value="ANTITERMINATION NUSB DOMAIN-CONTAINING PROTEIN"/>
    <property type="match status" value="1"/>
</dbReference>
<gene>
    <name evidence="7" type="primary">nusB</name>
    <name evidence="7" type="ORF">HMPREF9013_0405</name>
</gene>
<reference evidence="8" key="1">
    <citation type="submission" date="2009-12" db="EMBL/GenBank/DDBJ databases">
        <title>Sequence of Clostridiales genomosp. BVAB3 str. UPII9-5.</title>
        <authorList>
            <person name="Madupu R."/>
            <person name="Durkin A.S."/>
            <person name="Torralba M."/>
            <person name="Methe B."/>
            <person name="Sutton G.G."/>
            <person name="Strausberg R.L."/>
            <person name="Nelson K.E."/>
        </authorList>
    </citation>
    <scope>NUCLEOTIDE SEQUENCE [LARGE SCALE GENOMIC DNA]</scope>
    <source>
        <strain evidence="8">W1219</strain>
    </source>
</reference>
<dbReference type="GO" id="GO:0003723">
    <property type="term" value="F:RNA binding"/>
    <property type="evidence" value="ECO:0007669"/>
    <property type="project" value="UniProtKB-KW"/>
</dbReference>
<evidence type="ECO:0000256" key="5">
    <source>
        <dbReference type="ARBA" id="ARBA00023163"/>
    </source>
</evidence>
<dbReference type="AlphaFoldDB" id="D2MQ58"/>
<evidence type="ECO:0000259" key="6">
    <source>
        <dbReference type="Pfam" id="PF01029"/>
    </source>
</evidence>
<protein>
    <submittedName>
        <fullName evidence="7">Transcription antitermination factor NusB</fullName>
    </submittedName>
</protein>
<evidence type="ECO:0000256" key="2">
    <source>
        <dbReference type="ARBA" id="ARBA00022814"/>
    </source>
</evidence>
<sequence>MSRSVQREKAVLSLYAYLSLPRDIHSIMEDSFGSLDKADPYFIRVVENAQEHIQEYTNYINQVLENWTFDRLGTIEKAILLIGCAEFSLKEVAAVIIIDEAVELAKTYGEADSYRLINNVLDVI</sequence>
<dbReference type="Pfam" id="PF01029">
    <property type="entry name" value="NusB"/>
    <property type="match status" value="1"/>
</dbReference>